<evidence type="ECO:0000313" key="2">
    <source>
        <dbReference type="Proteomes" id="UP000264036"/>
    </source>
</evidence>
<reference evidence="1 2" key="1">
    <citation type="journal article" date="2018" name="Nat. Biotechnol.">
        <title>A standardized bacterial taxonomy based on genome phylogeny substantially revises the tree of life.</title>
        <authorList>
            <person name="Parks D.H."/>
            <person name="Chuvochina M."/>
            <person name="Waite D.W."/>
            <person name="Rinke C."/>
            <person name="Skarshewski A."/>
            <person name="Chaumeil P.A."/>
            <person name="Hugenholtz P."/>
        </authorList>
    </citation>
    <scope>NUCLEOTIDE SEQUENCE [LARGE SCALE GENOMIC DNA]</scope>
    <source>
        <strain evidence="1">UBA10707</strain>
    </source>
</reference>
<evidence type="ECO:0000313" key="1">
    <source>
        <dbReference type="EMBL" id="HBP29014.1"/>
    </source>
</evidence>
<protein>
    <submittedName>
        <fullName evidence="1">Ornithine cyclodeaminase</fullName>
    </submittedName>
</protein>
<dbReference type="AlphaFoldDB" id="A0A356LDL9"/>
<dbReference type="Gene3D" id="3.40.50.720">
    <property type="entry name" value="NAD(P)-binding Rossmann-like Domain"/>
    <property type="match status" value="1"/>
</dbReference>
<comment type="caution">
    <text evidence="1">The sequence shown here is derived from an EMBL/GenBank/DDBJ whole genome shotgun (WGS) entry which is preliminary data.</text>
</comment>
<name>A0A356LDL9_9BURK</name>
<accession>A0A356LDL9</accession>
<dbReference type="Proteomes" id="UP000264036">
    <property type="component" value="Unassembled WGS sequence"/>
</dbReference>
<dbReference type="InterPro" id="IPR023401">
    <property type="entry name" value="ODC_N"/>
</dbReference>
<dbReference type="NCBIfam" id="NF005762">
    <property type="entry name" value="PRK07589.1"/>
    <property type="match status" value="1"/>
</dbReference>
<gene>
    <name evidence="1" type="ORF">DD666_06310</name>
</gene>
<dbReference type="EMBL" id="DOEK01000011">
    <property type="protein sequence ID" value="HBP29014.1"/>
    <property type="molecule type" value="Genomic_DNA"/>
</dbReference>
<dbReference type="Gene3D" id="3.30.1780.10">
    <property type="entry name" value="ornithine cyclodeaminase, domain 1"/>
    <property type="match status" value="1"/>
</dbReference>
<dbReference type="PANTHER" id="PTHR13812">
    <property type="entry name" value="KETIMINE REDUCTASE MU-CRYSTALLIN"/>
    <property type="match status" value="1"/>
</dbReference>
<dbReference type="InterPro" id="IPR003462">
    <property type="entry name" value="ODC_Mu_crystall"/>
</dbReference>
<organism evidence="1 2">
    <name type="scientific">Advenella kashmirensis</name>
    <dbReference type="NCBI Taxonomy" id="310575"/>
    <lineage>
        <taxon>Bacteria</taxon>
        <taxon>Pseudomonadati</taxon>
        <taxon>Pseudomonadota</taxon>
        <taxon>Betaproteobacteria</taxon>
        <taxon>Burkholderiales</taxon>
        <taxon>Alcaligenaceae</taxon>
    </lineage>
</organism>
<dbReference type="PANTHER" id="PTHR13812:SF19">
    <property type="entry name" value="KETIMINE REDUCTASE MU-CRYSTALLIN"/>
    <property type="match status" value="1"/>
</dbReference>
<dbReference type="SUPFAM" id="SSF51735">
    <property type="entry name" value="NAD(P)-binding Rossmann-fold domains"/>
    <property type="match status" value="1"/>
</dbReference>
<sequence length="360" mass="39738">MSHLTQTNLNTGLIRPQDVARIVQRQGMKQTLEGVMNYILSDYLRWDEFDKSSRVAKYVQDGVMELMPIADKQNYSFKYVNCHPHNPQEGLSTVLAFGALVDNSTGKPEVICELTLTTALRTAAMSALAAKHLARSNSRRMALIGNGCQSEFQALAFHYLLGIEHLSVYDLDRAASQKLADNLRHTGMTVDIADSVADAVRDADIVTTVTAEYSRAHILTPEMIKPGMHINAVGGDCPGKTELHPDILPLATVFVEFEPQTRVEGELQNVGADFPVRHLWQVFQGQAKGRETDTQITLFDSVGFALEDFSALVYMRDTAHKLGLMQPISLVPELADPKDLFSYLGVGQVQRDAEPIAALP</sequence>
<proteinExistence type="predicted"/>
<dbReference type="InterPro" id="IPR036291">
    <property type="entry name" value="NAD(P)-bd_dom_sf"/>
</dbReference>
<dbReference type="Pfam" id="PF02423">
    <property type="entry name" value="OCD_Mu_crystall"/>
    <property type="match status" value="1"/>
</dbReference>